<name>A0ABT4JTF4_9GAMM</name>
<proteinExistence type="inferred from homology"/>
<dbReference type="RefSeq" id="WP_269124654.1">
    <property type="nucleotide sequence ID" value="NZ_JAPUBN010000013.1"/>
</dbReference>
<keyword evidence="1" id="KW-0698">rRNA processing</keyword>
<keyword evidence="1" id="KW-0808">Transferase</keyword>
<accession>A0ABT4JTF4</accession>
<comment type="function">
    <text evidence="1">Specifically methylates the guanosine in position 1516 of 16S rRNA.</text>
</comment>
<keyword evidence="1" id="KW-0949">S-adenosyl-L-methionine</keyword>
<feature type="binding site" evidence="1">
    <location>
        <begin position="130"/>
        <end position="131"/>
    </location>
    <ligand>
        <name>S-adenosyl-L-methionine</name>
        <dbReference type="ChEBI" id="CHEBI:59789"/>
    </ligand>
</feature>
<organism evidence="2 3">
    <name type="scientific">Marinomonas phaeophyticola</name>
    <dbReference type="NCBI Taxonomy" id="3004091"/>
    <lineage>
        <taxon>Bacteria</taxon>
        <taxon>Pseudomonadati</taxon>
        <taxon>Pseudomonadota</taxon>
        <taxon>Gammaproteobacteria</taxon>
        <taxon>Oceanospirillales</taxon>
        <taxon>Oceanospirillaceae</taxon>
        <taxon>Marinomonas</taxon>
    </lineage>
</organism>
<comment type="caution">
    <text evidence="2">The sequence shown here is derived from an EMBL/GenBank/DDBJ whole genome shotgun (WGS) entry which is preliminary data.</text>
</comment>
<dbReference type="SUPFAM" id="SSF53335">
    <property type="entry name" value="S-adenosyl-L-methionine-dependent methyltransferases"/>
    <property type="match status" value="1"/>
</dbReference>
<comment type="subcellular location">
    <subcellularLocation>
        <location evidence="1">Cytoplasm</location>
    </subcellularLocation>
</comment>
<dbReference type="EMBL" id="JAPUBN010000013">
    <property type="protein sequence ID" value="MCZ2721686.1"/>
    <property type="molecule type" value="Genomic_DNA"/>
</dbReference>
<dbReference type="PANTHER" id="PTHR36112">
    <property type="entry name" value="RIBOSOMAL RNA SMALL SUBUNIT METHYLTRANSFERASE J"/>
    <property type="match status" value="1"/>
</dbReference>
<gene>
    <name evidence="1" type="primary">rsmJ</name>
    <name evidence="2" type="ORF">O1D97_08470</name>
</gene>
<keyword evidence="1 2" id="KW-0489">Methyltransferase</keyword>
<dbReference type="InterPro" id="IPR007536">
    <property type="entry name" value="16SrRNA_methylTrfase_J"/>
</dbReference>
<keyword evidence="3" id="KW-1185">Reference proteome</keyword>
<reference evidence="2" key="1">
    <citation type="submission" date="2022-12" db="EMBL/GenBank/DDBJ databases">
        <title>Marinomonas 15G1-11 sp. nov, isolated from marine algae.</title>
        <authorList>
            <person name="Butt M."/>
            <person name="Choi D.G."/>
            <person name="Kim J.M."/>
            <person name="Lee J.K."/>
            <person name="Baek J.H."/>
            <person name="Jeon C.O."/>
        </authorList>
    </citation>
    <scope>NUCLEOTIDE SEQUENCE</scope>
    <source>
        <strain evidence="2">15G1-11</strain>
    </source>
</reference>
<evidence type="ECO:0000313" key="2">
    <source>
        <dbReference type="EMBL" id="MCZ2721686.1"/>
    </source>
</evidence>
<dbReference type="CDD" id="cd02440">
    <property type="entry name" value="AdoMet_MTases"/>
    <property type="match status" value="1"/>
</dbReference>
<keyword evidence="1" id="KW-0963">Cytoplasm</keyword>
<comment type="caution">
    <text evidence="1">Lacks conserved residue(s) required for the propagation of feature annotation.</text>
</comment>
<evidence type="ECO:0000256" key="1">
    <source>
        <dbReference type="HAMAP-Rule" id="MF_01523"/>
    </source>
</evidence>
<dbReference type="Proteomes" id="UP001149719">
    <property type="component" value="Unassembled WGS sequence"/>
</dbReference>
<dbReference type="HAMAP" id="MF_01523">
    <property type="entry name" value="16SrRNA_methyltr_J"/>
    <property type="match status" value="1"/>
</dbReference>
<comment type="similarity">
    <text evidence="1">Belongs to the methyltransferase superfamily. RsmJ family.</text>
</comment>
<evidence type="ECO:0000313" key="3">
    <source>
        <dbReference type="Proteomes" id="UP001149719"/>
    </source>
</evidence>
<protein>
    <recommendedName>
        <fullName evidence="1">Ribosomal RNA small subunit methyltransferase J</fullName>
        <ecNumber evidence="1">2.1.1.242</ecNumber>
    </recommendedName>
    <alternativeName>
        <fullName evidence="1">16S rRNA m2G1516 methyltransferase</fullName>
    </alternativeName>
    <alternativeName>
        <fullName evidence="1">rRNA (guanine-N(2)-)-methyltransferase</fullName>
    </alternativeName>
</protein>
<dbReference type="InterPro" id="IPR029063">
    <property type="entry name" value="SAM-dependent_MTases_sf"/>
</dbReference>
<feature type="binding site" evidence="1">
    <location>
        <position position="180"/>
    </location>
    <ligand>
        <name>S-adenosyl-L-methionine</name>
        <dbReference type="ChEBI" id="CHEBI:59789"/>
    </ligand>
</feature>
<sequence>MHKTHFLSVAYRDDSTQEQAQALAEELGLTCFYLSCSLKKHTEFDYLLLIEGDVVSIAKTGKSAPNPVRVDFVNGAVAHRRLFGGGKGQDIAKAVGVNKRHDLTVLDATAGLGRDAFVLASLGCDVTLLERNPLVRVLLKNGLGRATQSEDIASIIAKMHFQEGDISDCIQTSFDVIYLDPMYPHVEKSAAVKKEMAFFRDLVGHDEDSDYLLPLAKELAAYRVVVKRPKGAPFLNDEPATYQITGKSGRFDIYVNKSLDI</sequence>
<comment type="catalytic activity">
    <reaction evidence="1">
        <text>guanosine(1516) in 16S rRNA + S-adenosyl-L-methionine = N(2)-methylguanosine(1516) in 16S rRNA + S-adenosyl-L-homocysteine + H(+)</text>
        <dbReference type="Rhea" id="RHEA:43220"/>
        <dbReference type="Rhea" id="RHEA-COMP:10412"/>
        <dbReference type="Rhea" id="RHEA-COMP:10413"/>
        <dbReference type="ChEBI" id="CHEBI:15378"/>
        <dbReference type="ChEBI" id="CHEBI:57856"/>
        <dbReference type="ChEBI" id="CHEBI:59789"/>
        <dbReference type="ChEBI" id="CHEBI:74269"/>
        <dbReference type="ChEBI" id="CHEBI:74481"/>
        <dbReference type="EC" id="2.1.1.242"/>
    </reaction>
</comment>
<dbReference type="GO" id="GO:0008168">
    <property type="term" value="F:methyltransferase activity"/>
    <property type="evidence" value="ECO:0007669"/>
    <property type="project" value="UniProtKB-KW"/>
</dbReference>
<dbReference type="Pfam" id="PF04445">
    <property type="entry name" value="SAM_MT"/>
    <property type="match status" value="1"/>
</dbReference>
<dbReference type="PANTHER" id="PTHR36112:SF1">
    <property type="entry name" value="RIBOSOMAL RNA SMALL SUBUNIT METHYLTRANSFERASE J"/>
    <property type="match status" value="1"/>
</dbReference>
<dbReference type="EC" id="2.1.1.242" evidence="1"/>
<feature type="binding site" evidence="1">
    <location>
        <begin position="114"/>
        <end position="115"/>
    </location>
    <ligand>
        <name>S-adenosyl-L-methionine</name>
        <dbReference type="ChEBI" id="CHEBI:59789"/>
    </ligand>
</feature>
<dbReference type="GO" id="GO:0032259">
    <property type="term" value="P:methylation"/>
    <property type="evidence" value="ECO:0007669"/>
    <property type="project" value="UniProtKB-KW"/>
</dbReference>
<dbReference type="Gene3D" id="3.40.50.150">
    <property type="entry name" value="Vaccinia Virus protein VP39"/>
    <property type="match status" value="1"/>
</dbReference>